<dbReference type="GO" id="GO:0016579">
    <property type="term" value="P:protein deubiquitination"/>
    <property type="evidence" value="ECO:0007669"/>
    <property type="project" value="InterPro"/>
</dbReference>
<feature type="region of interest" description="Disordered" evidence="8">
    <location>
        <begin position="484"/>
        <end position="505"/>
    </location>
</feature>
<comment type="caution">
    <text evidence="11">The sequence shown here is derived from an EMBL/GenBank/DDBJ whole genome shotgun (WGS) entry which is preliminary data.</text>
</comment>
<dbReference type="KEGG" id="ssck:SPSK_03972"/>
<dbReference type="OrthoDB" id="2020758at2759"/>
<dbReference type="Gene3D" id="3.90.70.10">
    <property type="entry name" value="Cysteine proteinases"/>
    <property type="match status" value="2"/>
</dbReference>
<dbReference type="GeneID" id="27666064"/>
<dbReference type="GO" id="GO:0005829">
    <property type="term" value="C:cytosol"/>
    <property type="evidence" value="ECO:0007669"/>
    <property type="project" value="TreeGrafter"/>
</dbReference>
<feature type="compositionally biased region" description="Low complexity" evidence="8">
    <location>
        <begin position="346"/>
        <end position="368"/>
    </location>
</feature>
<dbReference type="PANTHER" id="PTHR24006:SF888">
    <property type="entry name" value="UBIQUITIN CARBOXYL-TERMINAL HYDROLASE 30"/>
    <property type="match status" value="1"/>
</dbReference>
<feature type="compositionally biased region" description="Low complexity" evidence="8">
    <location>
        <begin position="874"/>
        <end position="891"/>
    </location>
</feature>
<dbReference type="InterPro" id="IPR038765">
    <property type="entry name" value="Papain-like_cys_pep_sf"/>
</dbReference>
<dbReference type="PROSITE" id="PS50235">
    <property type="entry name" value="USP_3"/>
    <property type="match status" value="1"/>
</dbReference>
<proteinExistence type="inferred from homology"/>
<dbReference type="PANTHER" id="PTHR24006">
    <property type="entry name" value="UBIQUITIN CARBOXYL-TERMINAL HYDROLASE"/>
    <property type="match status" value="1"/>
</dbReference>
<keyword evidence="5" id="KW-0833">Ubl conjugation pathway</keyword>
<dbReference type="InterPro" id="IPR001394">
    <property type="entry name" value="Peptidase_C19_UCH"/>
</dbReference>
<evidence type="ECO:0000259" key="10">
    <source>
        <dbReference type="PROSITE" id="PS50235"/>
    </source>
</evidence>
<evidence type="ECO:0000313" key="11">
    <source>
        <dbReference type="EMBL" id="KJR82964.1"/>
    </source>
</evidence>
<dbReference type="InterPro" id="IPR018200">
    <property type="entry name" value="USP_CS"/>
</dbReference>
<dbReference type="AlphaFoldDB" id="A0A0F2M1K4"/>
<keyword evidence="4" id="KW-0645">Protease</keyword>
<name>A0A0F2M1K4_SPOSC</name>
<evidence type="ECO:0000313" key="12">
    <source>
        <dbReference type="Proteomes" id="UP000033710"/>
    </source>
</evidence>
<feature type="region of interest" description="Disordered" evidence="8">
    <location>
        <begin position="327"/>
        <end position="368"/>
    </location>
</feature>
<evidence type="ECO:0000256" key="3">
    <source>
        <dbReference type="ARBA" id="ARBA00012759"/>
    </source>
</evidence>
<keyword evidence="9" id="KW-0812">Transmembrane</keyword>
<comment type="similarity">
    <text evidence="2">Belongs to the peptidase C19 family.</text>
</comment>
<feature type="region of interest" description="Disordered" evidence="8">
    <location>
        <begin position="677"/>
        <end position="755"/>
    </location>
</feature>
<reference evidence="11 12" key="2">
    <citation type="journal article" date="2015" name="Eukaryot. Cell">
        <title>Asexual propagation of a virulent clone complex in a human and feline outbreak of sporotrichosis.</title>
        <authorList>
            <person name="Teixeira Mde M."/>
            <person name="Rodrigues A.M."/>
            <person name="Tsui C.K."/>
            <person name="de Almeida L.G."/>
            <person name="Van Diepeningen A.D."/>
            <person name="van den Ende B.G."/>
            <person name="Fernandes G.F."/>
            <person name="Kano R."/>
            <person name="Hamelin R.C."/>
            <person name="Lopes-Bezerra L.M."/>
            <person name="Vasconcelos A.T."/>
            <person name="de Hoog S."/>
            <person name="de Camargo Z.P."/>
            <person name="Felipe M.S."/>
        </authorList>
    </citation>
    <scope>NUCLEOTIDE SEQUENCE [LARGE SCALE GENOMIC DNA]</scope>
    <source>
        <strain evidence="11 12">1099-18</strain>
    </source>
</reference>
<keyword evidence="9" id="KW-0472">Membrane</keyword>
<feature type="compositionally biased region" description="Basic and acidic residues" evidence="8">
    <location>
        <begin position="897"/>
        <end position="907"/>
    </location>
</feature>
<dbReference type="InterPro" id="IPR050164">
    <property type="entry name" value="Peptidase_C19"/>
</dbReference>
<organism evidence="11 12">
    <name type="scientific">Sporothrix schenckii 1099-18</name>
    <dbReference type="NCBI Taxonomy" id="1397361"/>
    <lineage>
        <taxon>Eukaryota</taxon>
        <taxon>Fungi</taxon>
        <taxon>Dikarya</taxon>
        <taxon>Ascomycota</taxon>
        <taxon>Pezizomycotina</taxon>
        <taxon>Sordariomycetes</taxon>
        <taxon>Sordariomycetidae</taxon>
        <taxon>Ophiostomatales</taxon>
        <taxon>Ophiostomataceae</taxon>
        <taxon>Sporothrix</taxon>
    </lineage>
</organism>
<dbReference type="GO" id="GO:0005634">
    <property type="term" value="C:nucleus"/>
    <property type="evidence" value="ECO:0007669"/>
    <property type="project" value="TreeGrafter"/>
</dbReference>
<keyword evidence="9" id="KW-1133">Transmembrane helix</keyword>
<keyword evidence="6" id="KW-0378">Hydrolase</keyword>
<dbReference type="PROSITE" id="PS00973">
    <property type="entry name" value="USP_2"/>
    <property type="match status" value="1"/>
</dbReference>
<dbReference type="GO" id="GO:0006508">
    <property type="term" value="P:proteolysis"/>
    <property type="evidence" value="ECO:0007669"/>
    <property type="project" value="UniProtKB-KW"/>
</dbReference>
<comment type="catalytic activity">
    <reaction evidence="1">
        <text>Thiol-dependent hydrolysis of ester, thioester, amide, peptide and isopeptide bonds formed by the C-terminal Gly of ubiquitin (a 76-residue protein attached to proteins as an intracellular targeting signal).</text>
        <dbReference type="EC" id="3.4.19.12"/>
    </reaction>
</comment>
<evidence type="ECO:0000256" key="1">
    <source>
        <dbReference type="ARBA" id="ARBA00000707"/>
    </source>
</evidence>
<evidence type="ECO:0000256" key="7">
    <source>
        <dbReference type="ARBA" id="ARBA00022807"/>
    </source>
</evidence>
<keyword evidence="7" id="KW-0788">Thiol protease</keyword>
<feature type="compositionally biased region" description="Polar residues" evidence="8">
    <location>
        <begin position="846"/>
        <end position="860"/>
    </location>
</feature>
<dbReference type="EC" id="3.4.19.12" evidence="3"/>
<evidence type="ECO:0000256" key="9">
    <source>
        <dbReference type="SAM" id="Phobius"/>
    </source>
</evidence>
<dbReference type="GO" id="GO:0004843">
    <property type="term" value="F:cysteine-type deubiquitinase activity"/>
    <property type="evidence" value="ECO:0007669"/>
    <property type="project" value="UniProtKB-EC"/>
</dbReference>
<dbReference type="Pfam" id="PF00443">
    <property type="entry name" value="UCH"/>
    <property type="match status" value="1"/>
</dbReference>
<evidence type="ECO:0000256" key="4">
    <source>
        <dbReference type="ARBA" id="ARBA00022670"/>
    </source>
</evidence>
<feature type="domain" description="USP" evidence="10">
    <location>
        <begin position="193"/>
        <end position="803"/>
    </location>
</feature>
<dbReference type="InterPro" id="IPR028889">
    <property type="entry name" value="USP"/>
</dbReference>
<feature type="compositionally biased region" description="Basic and acidic residues" evidence="8">
    <location>
        <begin position="679"/>
        <end position="693"/>
    </location>
</feature>
<dbReference type="VEuPathDB" id="FungiDB:SPSK_03972"/>
<accession>A0A0F2M1K4</accession>
<dbReference type="EMBL" id="AXCR01000010">
    <property type="protein sequence ID" value="KJR82964.1"/>
    <property type="molecule type" value="Genomic_DNA"/>
</dbReference>
<evidence type="ECO:0000256" key="8">
    <source>
        <dbReference type="SAM" id="MobiDB-lite"/>
    </source>
</evidence>
<dbReference type="Proteomes" id="UP000033710">
    <property type="component" value="Unassembled WGS sequence"/>
</dbReference>
<feature type="transmembrane region" description="Helical" evidence="9">
    <location>
        <begin position="51"/>
        <end position="76"/>
    </location>
</feature>
<evidence type="ECO:0000256" key="6">
    <source>
        <dbReference type="ARBA" id="ARBA00022801"/>
    </source>
</evidence>
<dbReference type="SUPFAM" id="SSF54001">
    <property type="entry name" value="Cysteine proteinases"/>
    <property type="match status" value="1"/>
</dbReference>
<feature type="region of interest" description="Disordered" evidence="8">
    <location>
        <begin position="841"/>
        <end position="916"/>
    </location>
</feature>
<dbReference type="RefSeq" id="XP_016585640.1">
    <property type="nucleotide sequence ID" value="XM_016730787.1"/>
</dbReference>
<evidence type="ECO:0000256" key="2">
    <source>
        <dbReference type="ARBA" id="ARBA00009085"/>
    </source>
</evidence>
<protein>
    <recommendedName>
        <fullName evidence="3">ubiquitinyl hydrolase 1</fullName>
        <ecNumber evidence="3">3.4.19.12</ecNumber>
    </recommendedName>
</protein>
<evidence type="ECO:0000256" key="5">
    <source>
        <dbReference type="ARBA" id="ARBA00022786"/>
    </source>
</evidence>
<gene>
    <name evidence="11" type="ORF">SPSK_03972</name>
</gene>
<sequence length="916" mass="98322">MNVHDEWFANSGARSDHFHAHTSPRHARTSPPSSFYAEPTLLWNRLIEPSILVPCLVLLASILFSASILDVVVATLSALIPAGLRQHLWDAVVTVAPASAIFAIDDWLSPFPVPRQPFDRLGPAAAHDAKSAALARVLGLGPGGRRFSPQSSASGSSSGGGVGGAGGLLASVTHAGKTGFSRLMPKRNMNQPAGLGNISNSCYQNSVLQALSALEPLRQFLSRVADEEAAGHLSSVLTAHTLDALVRTLSTEAGNGETFWTPPALKRMNTFQQQDAQEYFCKLLSEVEEEVQKALKAARAKPGLESNLNLNVGLEAPSVLGLPPREQANEEANEATACRTSPTPADSTNSSGGSGDRSSSSSSSSLFSDDSGYNSASTAWSPSTASQAAAIAAAFRIPLEGLLAQRIVCQSCGYSSGLSMSPFYSITVNPDVGSAEYYLEETLDNFTAVENIEGVQCASCTLLKFQRLIKTLIERFEKSDAQGAAEKVEGSGLEEGTTAPRKSNPIPYERLAAVEAALEDEDFEEKTLADKCKIPDKQRVQSTKSRQVGIARAPASIAFHINRSRFDERTGYTFKNPAAIRFPLRLDLGPWCLGSAASAASRLSMLSSLTGIGKGQDAESSEPGDDAEQWQLPAQLPMVAGSQHNPRLEGPLYELRAVITHYGQHENGHYVCYRKHPARKEDAEQQPRQTADDTDKEDQEDAAMTNMTDTDNDDSRSSLADDEATLRATSEDLVDDDKTIVDDDAPDGSDNNASADTYMAAFDKDERKDDGEWWRLSDQNVYRSDEATVLSQGGVFMLFYDRIDARSVFHPAGQKKPLSSLYRIDTDVNGEDTFHSFPVQAVGGQRKQSSPPAADDQSTNSSGDRSSDEDMSDESTSTVDSSPSSPSTEGPLTPDDVSAKKPVDGARVRPVMAAEA</sequence>
<reference evidence="11 12" key="1">
    <citation type="journal article" date="2014" name="BMC Genomics">
        <title>Comparative genomics of the major fungal agents of human and animal Sporotrichosis: Sporothrix schenckii and Sporothrix brasiliensis.</title>
        <authorList>
            <person name="Teixeira M.M."/>
            <person name="de Almeida L.G."/>
            <person name="Kubitschek-Barreira P."/>
            <person name="Alves F.L."/>
            <person name="Kioshima E.S."/>
            <person name="Abadio A.K."/>
            <person name="Fernandes L."/>
            <person name="Derengowski L.S."/>
            <person name="Ferreira K.S."/>
            <person name="Souza R.C."/>
            <person name="Ruiz J.C."/>
            <person name="de Andrade N.C."/>
            <person name="Paes H.C."/>
            <person name="Nicola A.M."/>
            <person name="Albuquerque P."/>
            <person name="Gerber A.L."/>
            <person name="Martins V.P."/>
            <person name="Peconick L.D."/>
            <person name="Neto A.V."/>
            <person name="Chaucanez C.B."/>
            <person name="Silva P.A."/>
            <person name="Cunha O.L."/>
            <person name="de Oliveira F.F."/>
            <person name="dos Santos T.C."/>
            <person name="Barros A.L."/>
            <person name="Soares M.A."/>
            <person name="de Oliveira L.M."/>
            <person name="Marini M.M."/>
            <person name="Villalobos-Duno H."/>
            <person name="Cunha M.M."/>
            <person name="de Hoog S."/>
            <person name="da Silveira J.F."/>
            <person name="Henrissat B."/>
            <person name="Nino-Vega G.A."/>
            <person name="Cisalpino P.S."/>
            <person name="Mora-Montes H.M."/>
            <person name="Almeida S.R."/>
            <person name="Stajich J.E."/>
            <person name="Lopes-Bezerra L.M."/>
            <person name="Vasconcelos A.T."/>
            <person name="Felipe M.S."/>
        </authorList>
    </citation>
    <scope>NUCLEOTIDE SEQUENCE [LARGE SCALE GENOMIC DNA]</scope>
    <source>
        <strain evidence="11 12">1099-18</strain>
    </source>
</reference>